<proteinExistence type="predicted"/>
<dbReference type="InterPro" id="IPR036249">
    <property type="entry name" value="Thioredoxin-like_sf"/>
</dbReference>
<evidence type="ECO:0000259" key="3">
    <source>
        <dbReference type="PROSITE" id="PS51352"/>
    </source>
</evidence>
<dbReference type="SUPFAM" id="SSF52833">
    <property type="entry name" value="Thioredoxin-like"/>
    <property type="match status" value="1"/>
</dbReference>
<organism evidence="4 5">
    <name type="scientific">Rhodovulum marinum</name>
    <dbReference type="NCBI Taxonomy" id="320662"/>
    <lineage>
        <taxon>Bacteria</taxon>
        <taxon>Pseudomonadati</taxon>
        <taxon>Pseudomonadota</taxon>
        <taxon>Alphaproteobacteria</taxon>
        <taxon>Rhodobacterales</taxon>
        <taxon>Paracoccaceae</taxon>
        <taxon>Rhodovulum</taxon>
    </lineage>
</organism>
<dbReference type="PROSITE" id="PS51352">
    <property type="entry name" value="THIOREDOXIN_2"/>
    <property type="match status" value="1"/>
</dbReference>
<dbReference type="EMBL" id="SLXP01000003">
    <property type="protein sequence ID" value="TCP42449.1"/>
    <property type="molecule type" value="Genomic_DNA"/>
</dbReference>
<dbReference type="RefSeq" id="WP_132461573.1">
    <property type="nucleotide sequence ID" value="NZ_SLXP01000003.1"/>
</dbReference>
<evidence type="ECO:0000256" key="2">
    <source>
        <dbReference type="SAM" id="SignalP"/>
    </source>
</evidence>
<dbReference type="OrthoDB" id="9811036at2"/>
<dbReference type="InterPro" id="IPR013766">
    <property type="entry name" value="Thioredoxin_domain"/>
</dbReference>
<gene>
    <name evidence="4" type="ORF">EV662_103361</name>
</gene>
<dbReference type="Gene3D" id="3.40.30.10">
    <property type="entry name" value="Glutaredoxin"/>
    <property type="match status" value="1"/>
</dbReference>
<evidence type="ECO:0000313" key="4">
    <source>
        <dbReference type="EMBL" id="TCP42449.1"/>
    </source>
</evidence>
<accession>A0A4R2Q210</accession>
<dbReference type="Proteomes" id="UP000294835">
    <property type="component" value="Unassembled WGS sequence"/>
</dbReference>
<evidence type="ECO:0000313" key="5">
    <source>
        <dbReference type="Proteomes" id="UP000294835"/>
    </source>
</evidence>
<comment type="caution">
    <text evidence="4">The sequence shown here is derived from an EMBL/GenBank/DDBJ whole genome shotgun (WGS) entry which is preliminary data.</text>
</comment>
<dbReference type="AlphaFoldDB" id="A0A4R2Q210"/>
<dbReference type="CDD" id="cd02951">
    <property type="entry name" value="SoxW"/>
    <property type="match status" value="1"/>
</dbReference>
<name>A0A4R2Q210_9RHOB</name>
<reference evidence="4 5" key="1">
    <citation type="submission" date="2019-03" db="EMBL/GenBank/DDBJ databases">
        <title>Genomic Encyclopedia of Type Strains, Phase IV (KMG-IV): sequencing the most valuable type-strain genomes for metagenomic binning, comparative biology and taxonomic classification.</title>
        <authorList>
            <person name="Goeker M."/>
        </authorList>
    </citation>
    <scope>NUCLEOTIDE SEQUENCE [LARGE SCALE GENOMIC DNA]</scope>
    <source>
        <strain evidence="4 5">DSM 18063</strain>
    </source>
</reference>
<dbReference type="Pfam" id="PF13098">
    <property type="entry name" value="Thioredoxin_2"/>
    <property type="match status" value="1"/>
</dbReference>
<evidence type="ECO:0000256" key="1">
    <source>
        <dbReference type="ARBA" id="ARBA00003565"/>
    </source>
</evidence>
<keyword evidence="2" id="KW-0732">Signal</keyword>
<protein>
    <submittedName>
        <fullName evidence="4">Thioredoxin-related protein</fullName>
    </submittedName>
</protein>
<sequence length="188" mass="20913">MRLTTLIAAGFMALAAPVLAASPMGDDGLHKPEWLRDTFKDMSEDLAEANAEGKRMLVIWEQRGCIYCKKMHEEVFVDPQIEALIEENYFVVQMNLFGDVEVTDFDGTALSEKEMAQRWGVFFTPTMMFMPETAPETGTAAQAAVATMPGAFGKGTTRALLQWVLEKGYEGDEHFQKYVARVLAGESN</sequence>
<feature type="domain" description="Thioredoxin" evidence="3">
    <location>
        <begin position="10"/>
        <end position="166"/>
    </location>
</feature>
<keyword evidence="5" id="KW-1185">Reference proteome</keyword>
<dbReference type="InterPro" id="IPR012336">
    <property type="entry name" value="Thioredoxin-like_fold"/>
</dbReference>
<comment type="function">
    <text evidence="1">May be required for disulfide bond formation in some proteins.</text>
</comment>
<dbReference type="InterPro" id="IPR041737">
    <property type="entry name" value="SoxW"/>
</dbReference>
<feature type="signal peptide" evidence="2">
    <location>
        <begin position="1"/>
        <end position="20"/>
    </location>
</feature>
<feature type="chain" id="PRO_5020855063" evidence="2">
    <location>
        <begin position="21"/>
        <end position="188"/>
    </location>
</feature>